<dbReference type="GO" id="GO:0005886">
    <property type="term" value="C:plasma membrane"/>
    <property type="evidence" value="ECO:0007669"/>
    <property type="project" value="UniProtKB-ARBA"/>
</dbReference>
<dbReference type="GO" id="GO:0000155">
    <property type="term" value="F:phosphorelay sensor kinase activity"/>
    <property type="evidence" value="ECO:0007669"/>
    <property type="project" value="InterPro"/>
</dbReference>
<protein>
    <recommendedName>
        <fullName evidence="2">histidine kinase</fullName>
        <ecNumber evidence="2">2.7.13.3</ecNumber>
    </recommendedName>
</protein>
<dbReference type="InterPro" id="IPR036097">
    <property type="entry name" value="HisK_dim/P_sf"/>
</dbReference>
<comment type="catalytic activity">
    <reaction evidence="1">
        <text>ATP + protein L-histidine = ADP + protein N-phospho-L-histidine.</text>
        <dbReference type="EC" id="2.7.13.3"/>
    </reaction>
</comment>
<dbReference type="InterPro" id="IPR003594">
    <property type="entry name" value="HATPase_dom"/>
</dbReference>
<dbReference type="InterPro" id="IPR003661">
    <property type="entry name" value="HisK_dim/P_dom"/>
</dbReference>
<dbReference type="EC" id="2.7.13.3" evidence="2"/>
<dbReference type="Pfam" id="PF02518">
    <property type="entry name" value="HATPase_c"/>
    <property type="match status" value="1"/>
</dbReference>
<dbReference type="AlphaFoldDB" id="A0A3D8VF05"/>
<feature type="domain" description="Histidine kinase" evidence="7">
    <location>
        <begin position="172"/>
        <end position="388"/>
    </location>
</feature>
<evidence type="ECO:0000313" key="9">
    <source>
        <dbReference type="Proteomes" id="UP000256829"/>
    </source>
</evidence>
<dbReference type="EMBL" id="QTJR01000004">
    <property type="protein sequence ID" value="RDY67849.1"/>
    <property type="molecule type" value="Genomic_DNA"/>
</dbReference>
<gene>
    <name evidence="8" type="ORF">DX912_08035</name>
</gene>
<dbReference type="Gene3D" id="3.30.565.10">
    <property type="entry name" value="Histidine kinase-like ATPase, C-terminal domain"/>
    <property type="match status" value="1"/>
</dbReference>
<evidence type="ECO:0000256" key="1">
    <source>
        <dbReference type="ARBA" id="ARBA00000085"/>
    </source>
</evidence>
<evidence type="ECO:0000256" key="6">
    <source>
        <dbReference type="SAM" id="MobiDB-lite"/>
    </source>
</evidence>
<dbReference type="SUPFAM" id="SSF55874">
    <property type="entry name" value="ATPase domain of HSP90 chaperone/DNA topoisomerase II/histidine kinase"/>
    <property type="match status" value="1"/>
</dbReference>
<dbReference type="CDD" id="cd00130">
    <property type="entry name" value="PAS"/>
    <property type="match status" value="1"/>
</dbReference>
<name>A0A3D8VF05_9GAMM</name>
<comment type="caution">
    <text evidence="8">The sequence shown here is derived from an EMBL/GenBank/DDBJ whole genome shotgun (WGS) entry which is preliminary data.</text>
</comment>
<feature type="region of interest" description="Disordered" evidence="6">
    <location>
        <begin position="1"/>
        <end position="20"/>
    </location>
</feature>
<dbReference type="Gene3D" id="1.10.287.130">
    <property type="match status" value="1"/>
</dbReference>
<accession>A0A3D8VF05</accession>
<dbReference type="Proteomes" id="UP000256829">
    <property type="component" value="Unassembled WGS sequence"/>
</dbReference>
<dbReference type="InterPro" id="IPR035965">
    <property type="entry name" value="PAS-like_dom_sf"/>
</dbReference>
<dbReference type="Pfam" id="PF13426">
    <property type="entry name" value="PAS_9"/>
    <property type="match status" value="1"/>
</dbReference>
<evidence type="ECO:0000259" key="7">
    <source>
        <dbReference type="PROSITE" id="PS50109"/>
    </source>
</evidence>
<dbReference type="PANTHER" id="PTHR43547:SF2">
    <property type="entry name" value="HYBRID SIGNAL TRANSDUCTION HISTIDINE KINASE C"/>
    <property type="match status" value="1"/>
</dbReference>
<dbReference type="PRINTS" id="PR00344">
    <property type="entry name" value="BCTRLSENSOR"/>
</dbReference>
<evidence type="ECO:0000256" key="3">
    <source>
        <dbReference type="ARBA" id="ARBA00022553"/>
    </source>
</evidence>
<dbReference type="PANTHER" id="PTHR43547">
    <property type="entry name" value="TWO-COMPONENT HISTIDINE KINASE"/>
    <property type="match status" value="1"/>
</dbReference>
<dbReference type="SMART" id="SM00388">
    <property type="entry name" value="HisKA"/>
    <property type="match status" value="1"/>
</dbReference>
<dbReference type="InterPro" id="IPR000014">
    <property type="entry name" value="PAS"/>
</dbReference>
<dbReference type="NCBIfam" id="TIGR00229">
    <property type="entry name" value="sensory_box"/>
    <property type="match status" value="1"/>
</dbReference>
<dbReference type="InterPro" id="IPR004358">
    <property type="entry name" value="Sig_transdc_His_kin-like_C"/>
</dbReference>
<keyword evidence="5" id="KW-0418">Kinase</keyword>
<keyword evidence="4" id="KW-0808">Transferase</keyword>
<dbReference type="InterPro" id="IPR005467">
    <property type="entry name" value="His_kinase_dom"/>
</dbReference>
<keyword evidence="9" id="KW-1185">Reference proteome</keyword>
<organism evidence="8 9">
    <name type="scientific">Lysobacter soli</name>
    <dbReference type="NCBI Taxonomy" id="453783"/>
    <lineage>
        <taxon>Bacteria</taxon>
        <taxon>Pseudomonadati</taxon>
        <taxon>Pseudomonadota</taxon>
        <taxon>Gammaproteobacteria</taxon>
        <taxon>Lysobacterales</taxon>
        <taxon>Lysobacteraceae</taxon>
        <taxon>Lysobacter</taxon>
    </lineage>
</organism>
<dbReference type="SUPFAM" id="SSF47384">
    <property type="entry name" value="Homodimeric domain of signal transducing histidine kinase"/>
    <property type="match status" value="1"/>
</dbReference>
<dbReference type="SUPFAM" id="SSF55785">
    <property type="entry name" value="PYP-like sensor domain (PAS domain)"/>
    <property type="match status" value="1"/>
</dbReference>
<evidence type="ECO:0000256" key="2">
    <source>
        <dbReference type="ARBA" id="ARBA00012438"/>
    </source>
</evidence>
<evidence type="ECO:0000256" key="5">
    <source>
        <dbReference type="ARBA" id="ARBA00022777"/>
    </source>
</evidence>
<dbReference type="SMART" id="SM00387">
    <property type="entry name" value="HATPase_c"/>
    <property type="match status" value="1"/>
</dbReference>
<dbReference type="CDD" id="cd00075">
    <property type="entry name" value="HATPase"/>
    <property type="match status" value="1"/>
</dbReference>
<keyword evidence="3" id="KW-0597">Phosphoprotein</keyword>
<dbReference type="Pfam" id="PF00512">
    <property type="entry name" value="HisKA"/>
    <property type="match status" value="1"/>
</dbReference>
<proteinExistence type="predicted"/>
<dbReference type="InterPro" id="IPR036890">
    <property type="entry name" value="HATPase_C_sf"/>
</dbReference>
<dbReference type="PROSITE" id="PS50109">
    <property type="entry name" value="HIS_KIN"/>
    <property type="match status" value="1"/>
</dbReference>
<dbReference type="FunFam" id="3.30.565.10:FF:000006">
    <property type="entry name" value="Sensor histidine kinase WalK"/>
    <property type="match status" value="1"/>
</dbReference>
<sequence length="388" mass="42373">MQGPAMNDGTRSTSPEGNGVDDTVIKDMLWAFAVRSPEHAALLVGAHGRITWTNSGAEVILGAEPGGLVGRDISSIFIPRDIAAGIPEHEMLEARSRGTASDDRWMARLDGSRFWASGTMVYLGPFIEEKACCAFLKLFRDLTEVKMQLESSRKRCRAATESSDKKSAAIALLAHELRNPLSGISLAAGMLKRKIGDQVPATGEPLDLIERNVTLAARLIEDLMQHSKVGADGFKLDKATCNLREMLDHSVSIAKRQMEQEGRHVEVLLPEHEIVVEVDPMRMQQVFVNLIANALRYTPAPGQIWVTGTLEGPEAIVRVTDEGIGIAPNRLERLFEMFTLPRLDSSKLGLGLGLALVKKIIELHGGTVQARSEGPGKGSQFVVRFPLR</sequence>
<reference evidence="8 9" key="1">
    <citation type="submission" date="2018-08" db="EMBL/GenBank/DDBJ databases">
        <title>Lysobacter soli KCTC 22011, whole genome shotgun sequence.</title>
        <authorList>
            <person name="Zhang X."/>
            <person name="Feng G."/>
            <person name="Zhu H."/>
        </authorList>
    </citation>
    <scope>NUCLEOTIDE SEQUENCE [LARGE SCALE GENOMIC DNA]</scope>
    <source>
        <strain evidence="8 9">KCTC 22011</strain>
    </source>
</reference>
<evidence type="ECO:0000256" key="4">
    <source>
        <dbReference type="ARBA" id="ARBA00022679"/>
    </source>
</evidence>
<dbReference type="Gene3D" id="3.30.450.20">
    <property type="entry name" value="PAS domain"/>
    <property type="match status" value="1"/>
</dbReference>
<evidence type="ECO:0000313" key="8">
    <source>
        <dbReference type="EMBL" id="RDY67849.1"/>
    </source>
</evidence>
<dbReference type="CDD" id="cd00082">
    <property type="entry name" value="HisKA"/>
    <property type="match status" value="1"/>
</dbReference>